<dbReference type="RefSeq" id="WP_282545108.1">
    <property type="nucleotide sequence ID" value="NZ_JASCIQ010000030.1"/>
</dbReference>
<proteinExistence type="predicted"/>
<dbReference type="Proteomes" id="UP001223978">
    <property type="component" value="Unassembled WGS sequence"/>
</dbReference>
<protein>
    <submittedName>
        <fullName evidence="1">Immunity 49 family protein</fullName>
    </submittedName>
</protein>
<reference evidence="1 2" key="1">
    <citation type="submission" date="2023-05" db="EMBL/GenBank/DDBJ databases">
        <title>Draft genome sequence of Streptomyces sp. B-S-A6 isolated from a cave soil in Thailand.</title>
        <authorList>
            <person name="Chamroensaksri N."/>
            <person name="Muangham S."/>
        </authorList>
    </citation>
    <scope>NUCLEOTIDE SEQUENCE [LARGE SCALE GENOMIC DNA]</scope>
    <source>
        <strain evidence="1 2">B-S-A6</strain>
    </source>
</reference>
<sequence>MAILLEIKDERFKKGISALEREPLSFSNEVLSGVSRMGAHCGMSPDGSDLAAWEATVAALQVSSALFVSAQGEAGSFEYLIDHEVRNLRYGAGPRAYAGHWVTAFYLAAICREPKRMWQLSQVPVSLLRQAEGDYDQYMYDWVEALQAYRLDQADFGDKLVTAVENTDPARLRHAPRENVLKINYPPMNLLAQIAKRDEDTFNVELAKALEWHKEFWSSYEERSLDSEGWIALGPLAMACLAKDAGFTITVESEYLPSALLDGDWVNEFPT</sequence>
<evidence type="ECO:0000313" key="2">
    <source>
        <dbReference type="Proteomes" id="UP001223978"/>
    </source>
</evidence>
<name>A0ABT6SIU7_9ACTN</name>
<keyword evidence="2" id="KW-1185">Reference proteome</keyword>
<comment type="caution">
    <text evidence="1">The sequence shown here is derived from an EMBL/GenBank/DDBJ whole genome shotgun (WGS) entry which is preliminary data.</text>
</comment>
<organism evidence="1 2">
    <name type="scientific">Streptomyces cavernicola</name>
    <dbReference type="NCBI Taxonomy" id="3043613"/>
    <lineage>
        <taxon>Bacteria</taxon>
        <taxon>Bacillati</taxon>
        <taxon>Actinomycetota</taxon>
        <taxon>Actinomycetes</taxon>
        <taxon>Kitasatosporales</taxon>
        <taxon>Streptomycetaceae</taxon>
        <taxon>Streptomyces</taxon>
    </lineage>
</organism>
<dbReference type="InterPro" id="IPR029074">
    <property type="entry name" value="Imm49"/>
</dbReference>
<accession>A0ABT6SIU7</accession>
<gene>
    <name evidence="1" type="ORF">QIS96_25675</name>
</gene>
<dbReference type="EMBL" id="JASCIQ010000030">
    <property type="protein sequence ID" value="MDI3407186.1"/>
    <property type="molecule type" value="Genomic_DNA"/>
</dbReference>
<dbReference type="Pfam" id="PF15575">
    <property type="entry name" value="Imm49"/>
    <property type="match status" value="1"/>
</dbReference>
<evidence type="ECO:0000313" key="1">
    <source>
        <dbReference type="EMBL" id="MDI3407186.1"/>
    </source>
</evidence>